<dbReference type="RefSeq" id="WP_408074206.1">
    <property type="nucleotide sequence ID" value="NZ_JBELQB010000004.1"/>
</dbReference>
<comment type="caution">
    <text evidence="1">The sequence shown here is derived from an EMBL/GenBank/DDBJ whole genome shotgun (WGS) entry which is preliminary data.</text>
</comment>
<evidence type="ECO:0000313" key="1">
    <source>
        <dbReference type="EMBL" id="MFL9837205.1"/>
    </source>
</evidence>
<gene>
    <name evidence="1" type="ORF">ABS768_06840</name>
</gene>
<keyword evidence="2" id="KW-1185">Reference proteome</keyword>
<dbReference type="Proteomes" id="UP001629059">
    <property type="component" value="Unassembled WGS sequence"/>
</dbReference>
<accession>A0ABW8YB99</accession>
<name>A0ABW8YB99_9FLAO</name>
<reference evidence="1 2" key="1">
    <citation type="submission" date="2024-06" db="EMBL/GenBank/DDBJ databases">
        <authorList>
            <person name="Kaempfer P."/>
            <person name="Viver T."/>
        </authorList>
    </citation>
    <scope>NUCLEOTIDE SEQUENCE [LARGE SCALE GENOMIC DNA]</scope>
    <source>
        <strain evidence="1 2">ST-75</strain>
    </source>
</reference>
<sequence>MDKISEAEINSCTRKFLLDNDFQFISTKNNGEKFYYRINNTFPPLYKQPDCLSIKDNVVIVWEEKIKFKDLFRKQATKISDIEKISNLTLQSDWKNDFISQICDTLSFSPEIILLMGGVNSLKDTQSTPKHVIPNSIIQLETTITLNSANIKLVKCPDNIKNLFPFTKCSHIL</sequence>
<proteinExistence type="predicted"/>
<protein>
    <submittedName>
        <fullName evidence="1">Uncharacterized protein</fullName>
    </submittedName>
</protein>
<evidence type="ECO:0000313" key="2">
    <source>
        <dbReference type="Proteomes" id="UP001629059"/>
    </source>
</evidence>
<organism evidence="1 2">
    <name type="scientific">Flavobacterium rhizophilum</name>
    <dbReference type="NCBI Taxonomy" id="3163296"/>
    <lineage>
        <taxon>Bacteria</taxon>
        <taxon>Pseudomonadati</taxon>
        <taxon>Bacteroidota</taxon>
        <taxon>Flavobacteriia</taxon>
        <taxon>Flavobacteriales</taxon>
        <taxon>Flavobacteriaceae</taxon>
        <taxon>Flavobacterium</taxon>
    </lineage>
</organism>
<dbReference type="EMBL" id="JBELQB010000004">
    <property type="protein sequence ID" value="MFL9837205.1"/>
    <property type="molecule type" value="Genomic_DNA"/>
</dbReference>